<evidence type="ECO:0000313" key="2">
    <source>
        <dbReference type="Proteomes" id="UP001445335"/>
    </source>
</evidence>
<reference evidence="1 2" key="1">
    <citation type="journal article" date="2024" name="Nat. Commun.">
        <title>Phylogenomics reveals the evolutionary origins of lichenization in chlorophyte algae.</title>
        <authorList>
            <person name="Puginier C."/>
            <person name="Libourel C."/>
            <person name="Otte J."/>
            <person name="Skaloud P."/>
            <person name="Haon M."/>
            <person name="Grisel S."/>
            <person name="Petersen M."/>
            <person name="Berrin J.G."/>
            <person name="Delaux P.M."/>
            <person name="Dal Grande F."/>
            <person name="Keller J."/>
        </authorList>
    </citation>
    <scope>NUCLEOTIDE SEQUENCE [LARGE SCALE GENOMIC DNA]</scope>
    <source>
        <strain evidence="1 2">SAG 245.80</strain>
    </source>
</reference>
<dbReference type="Gene3D" id="2.60.120.10">
    <property type="entry name" value="Jelly Rolls"/>
    <property type="match status" value="1"/>
</dbReference>
<keyword evidence="2" id="KW-1185">Reference proteome</keyword>
<evidence type="ECO:0008006" key="3">
    <source>
        <dbReference type="Google" id="ProtNLM"/>
    </source>
</evidence>
<dbReference type="Proteomes" id="UP001445335">
    <property type="component" value="Unassembled WGS sequence"/>
</dbReference>
<dbReference type="SUPFAM" id="SSF51182">
    <property type="entry name" value="RmlC-like cupins"/>
    <property type="match status" value="1"/>
</dbReference>
<proteinExistence type="predicted"/>
<sequence length="577" mass="62042">MDEQPAIKQEEVAWAGRFPMVRGGVATFTLQPLAPFMISVRAEATMSPRGTSPAAVVSAAGGSDWIGVRVGLAGADLVMCRGGTTQVLSRSPGAKAGYVENRRLSFWLSFDPDAQTVKYGKGHHMEESTLLQHTFTCGKTCSLSARREMDALFGPEPKLVALHGAPGPVVVRCAFQAKLGELVGDKSATVEFDRLPLIANLPPLVLDCSRLTLLDLGRRDFMYATNLPPAAQVLYQHLSQPHIDLNWAPDGPDFKLTDAIRHSLRTPGALLHTRLQAKAESVFPGPESGLAKAGSVFRGAPPTQSYLRVSVGVAQGRSPGIPFVLEIWPAGHNSPIHNHGNAYGIVRVLHGDITARIYNKHLDALCDHEPLCQMVLRSGDMTWFDPNWYQTHQLENHTDDFCCTIQGFQYGEEDSIHWPYMQYKGAQERIHHFLPVSDFVFADMRAALVAEYSAHLAAGSDPNPNPAIQPAAATTAAAPSMQPNFNSNPIAARSAESCGARALGVAPAAVNLTACTGDAAQAAVNLTACAGDVPHGALMRQLSPSTPLAVSNDLVMSAAACAGKFFEEFPSEIMYYI</sequence>
<evidence type="ECO:0000313" key="1">
    <source>
        <dbReference type="EMBL" id="KAK9831309.1"/>
    </source>
</evidence>
<dbReference type="InterPro" id="IPR011051">
    <property type="entry name" value="RmlC_Cupin_sf"/>
</dbReference>
<dbReference type="AlphaFoldDB" id="A0AAW1RC84"/>
<comment type="caution">
    <text evidence="1">The sequence shown here is derived from an EMBL/GenBank/DDBJ whole genome shotgun (WGS) entry which is preliminary data.</text>
</comment>
<dbReference type="EMBL" id="JALJOU010000047">
    <property type="protein sequence ID" value="KAK9831309.1"/>
    <property type="molecule type" value="Genomic_DNA"/>
</dbReference>
<organism evidence="1 2">
    <name type="scientific">Elliptochloris bilobata</name>
    <dbReference type="NCBI Taxonomy" id="381761"/>
    <lineage>
        <taxon>Eukaryota</taxon>
        <taxon>Viridiplantae</taxon>
        <taxon>Chlorophyta</taxon>
        <taxon>core chlorophytes</taxon>
        <taxon>Trebouxiophyceae</taxon>
        <taxon>Trebouxiophyceae incertae sedis</taxon>
        <taxon>Elliptochloris clade</taxon>
        <taxon>Elliptochloris</taxon>
    </lineage>
</organism>
<protein>
    <recommendedName>
        <fullName evidence="3">Cysteine dioxygenase</fullName>
    </recommendedName>
</protein>
<gene>
    <name evidence="1" type="ORF">WJX81_000976</name>
</gene>
<accession>A0AAW1RC84</accession>
<dbReference type="InterPro" id="IPR014710">
    <property type="entry name" value="RmlC-like_jellyroll"/>
</dbReference>
<name>A0AAW1RC84_9CHLO</name>